<proteinExistence type="predicted"/>
<feature type="region of interest" description="Disordered" evidence="1">
    <location>
        <begin position="67"/>
        <end position="111"/>
    </location>
</feature>
<dbReference type="EMBL" id="JARPUR010000002">
    <property type="protein sequence ID" value="KAK4883312.1"/>
    <property type="molecule type" value="Genomic_DNA"/>
</dbReference>
<sequence>MGLKLHVKSTMVTVTTLVDGGGPATKECGGGVVTETIAQRRGAADRRFAAAAKEGGGRRLQRVLRRQRRPQGANTAVGGVRRGRRFPGRQRLRRTDQRRRDGGTSGDVDLVAGGDVVVTGVTLRQRRAREAGAEHPVSSVH</sequence>
<feature type="compositionally biased region" description="Basic and acidic residues" evidence="1">
    <location>
        <begin position="93"/>
        <end position="102"/>
    </location>
</feature>
<keyword evidence="3" id="KW-1185">Reference proteome</keyword>
<evidence type="ECO:0000313" key="2">
    <source>
        <dbReference type="EMBL" id="KAK4883312.1"/>
    </source>
</evidence>
<reference evidence="3" key="1">
    <citation type="submission" date="2023-01" db="EMBL/GenBank/DDBJ databases">
        <title>Key to firefly adult light organ development and bioluminescence: homeobox transcription factors regulate luciferase expression and transportation to peroxisome.</title>
        <authorList>
            <person name="Fu X."/>
        </authorList>
    </citation>
    <scope>NUCLEOTIDE SEQUENCE [LARGE SCALE GENOMIC DNA]</scope>
</reference>
<comment type="caution">
    <text evidence="2">The sequence shown here is derived from an EMBL/GenBank/DDBJ whole genome shotgun (WGS) entry which is preliminary data.</text>
</comment>
<accession>A0AAN7Q5M7</accession>
<evidence type="ECO:0000313" key="3">
    <source>
        <dbReference type="Proteomes" id="UP001353858"/>
    </source>
</evidence>
<gene>
    <name evidence="2" type="ORF">RN001_006631</name>
</gene>
<organism evidence="2 3">
    <name type="scientific">Aquatica leii</name>
    <dbReference type="NCBI Taxonomy" id="1421715"/>
    <lineage>
        <taxon>Eukaryota</taxon>
        <taxon>Metazoa</taxon>
        <taxon>Ecdysozoa</taxon>
        <taxon>Arthropoda</taxon>
        <taxon>Hexapoda</taxon>
        <taxon>Insecta</taxon>
        <taxon>Pterygota</taxon>
        <taxon>Neoptera</taxon>
        <taxon>Endopterygota</taxon>
        <taxon>Coleoptera</taxon>
        <taxon>Polyphaga</taxon>
        <taxon>Elateriformia</taxon>
        <taxon>Elateroidea</taxon>
        <taxon>Lampyridae</taxon>
        <taxon>Luciolinae</taxon>
        <taxon>Aquatica</taxon>
    </lineage>
</organism>
<dbReference type="Proteomes" id="UP001353858">
    <property type="component" value="Unassembled WGS sequence"/>
</dbReference>
<protein>
    <submittedName>
        <fullName evidence="2">Uncharacterized protein</fullName>
    </submittedName>
</protein>
<feature type="compositionally biased region" description="Basic residues" evidence="1">
    <location>
        <begin position="81"/>
        <end position="92"/>
    </location>
</feature>
<evidence type="ECO:0000256" key="1">
    <source>
        <dbReference type="SAM" id="MobiDB-lite"/>
    </source>
</evidence>
<name>A0AAN7Q5M7_9COLE</name>
<dbReference type="AlphaFoldDB" id="A0AAN7Q5M7"/>